<reference evidence="5 7" key="3">
    <citation type="submission" date="2019-07" db="EMBL/GenBank/DDBJ databases">
        <title>Active sludge and wastewater microbial communities from Klosterneuburg, Austria.</title>
        <authorList>
            <person name="Wagner M."/>
        </authorList>
    </citation>
    <scope>NUCLEOTIDE SEQUENCE [LARGE SCALE GENOMIC DNA]</scope>
    <source>
        <strain evidence="5 7">Nm2</strain>
    </source>
</reference>
<evidence type="ECO:0000259" key="2">
    <source>
        <dbReference type="PROSITE" id="PS50110"/>
    </source>
</evidence>
<dbReference type="SMART" id="SM00052">
    <property type="entry name" value="EAL"/>
    <property type="match status" value="1"/>
</dbReference>
<gene>
    <name evidence="4" type="ORF">AAW31_13555</name>
    <name evidence="5" type="ORF">BCL69_100466</name>
</gene>
<reference evidence="6" key="1">
    <citation type="submission" date="2015-05" db="EMBL/GenBank/DDBJ databases">
        <title>Draft genome of Nitrosomonas communis strain Nm2.</title>
        <authorList>
            <person name="Kozlowski J.A."/>
            <person name="Kits K.D."/>
            <person name="Stein L.Y."/>
        </authorList>
    </citation>
    <scope>NUCLEOTIDE SEQUENCE [LARGE SCALE GENOMIC DNA]</scope>
    <source>
        <strain evidence="6">Nm2</strain>
    </source>
</reference>
<organism evidence="4 6">
    <name type="scientific">Nitrosomonas communis</name>
    <dbReference type="NCBI Taxonomy" id="44574"/>
    <lineage>
        <taxon>Bacteria</taxon>
        <taxon>Pseudomonadati</taxon>
        <taxon>Pseudomonadota</taxon>
        <taxon>Betaproteobacteria</taxon>
        <taxon>Nitrosomonadales</taxon>
        <taxon>Nitrosomonadaceae</taxon>
        <taxon>Nitrosomonas</taxon>
    </lineage>
</organism>
<dbReference type="Proteomes" id="UP000034156">
    <property type="component" value="Chromosome"/>
</dbReference>
<dbReference type="GO" id="GO:0071111">
    <property type="term" value="F:cyclic-guanylate-specific phosphodiesterase activity"/>
    <property type="evidence" value="ECO:0007669"/>
    <property type="project" value="InterPro"/>
</dbReference>
<dbReference type="PATRIC" id="fig|44574.3.peg.3296"/>
<protein>
    <submittedName>
        <fullName evidence="5">EAL domain-containing protein (Putative c-di-GMP-specific phosphodiesterase class I)</fullName>
    </submittedName>
    <submittedName>
        <fullName evidence="4">Histidine kinase</fullName>
    </submittedName>
</protein>
<dbReference type="InterPro" id="IPR050706">
    <property type="entry name" value="Cyclic-di-GMP_PDE-like"/>
</dbReference>
<dbReference type="EMBL" id="VNHT01000004">
    <property type="protein sequence ID" value="TYP93065.1"/>
    <property type="molecule type" value="Genomic_DNA"/>
</dbReference>
<dbReference type="SMART" id="SM00448">
    <property type="entry name" value="REC"/>
    <property type="match status" value="1"/>
</dbReference>
<accession>A0A0F7KIC1</accession>
<dbReference type="SUPFAM" id="SSF52172">
    <property type="entry name" value="CheY-like"/>
    <property type="match status" value="1"/>
</dbReference>
<name>A0A0F7KIC1_9PROT</name>
<dbReference type="GO" id="GO:0000160">
    <property type="term" value="P:phosphorelay signal transduction system"/>
    <property type="evidence" value="ECO:0007669"/>
    <property type="project" value="InterPro"/>
</dbReference>
<dbReference type="PROSITE" id="PS50883">
    <property type="entry name" value="EAL"/>
    <property type="match status" value="1"/>
</dbReference>
<dbReference type="Pfam" id="PF00563">
    <property type="entry name" value="EAL"/>
    <property type="match status" value="1"/>
</dbReference>
<dbReference type="Gene3D" id="3.40.50.2300">
    <property type="match status" value="1"/>
</dbReference>
<keyword evidence="4" id="KW-0418">Kinase</keyword>
<dbReference type="SUPFAM" id="SSF141868">
    <property type="entry name" value="EAL domain-like"/>
    <property type="match status" value="1"/>
</dbReference>
<keyword evidence="4" id="KW-0808">Transferase</keyword>
<keyword evidence="6" id="KW-1185">Reference proteome</keyword>
<dbReference type="KEGG" id="nco:AAW31_13555"/>
<dbReference type="OrthoDB" id="9813903at2"/>
<dbReference type="InterPro" id="IPR001633">
    <property type="entry name" value="EAL_dom"/>
</dbReference>
<dbReference type="InterPro" id="IPR011006">
    <property type="entry name" value="CheY-like_superfamily"/>
</dbReference>
<evidence type="ECO:0000313" key="6">
    <source>
        <dbReference type="Proteomes" id="UP000034156"/>
    </source>
</evidence>
<sequence>MIERSAIKILILDDEQFMLKLLARMLAKHGFTSVVCCDNGPDALVQVDNEATRPDLILLDLNMPGMDGIEFVRYLVDRQFTGSLILVSGEDERMLRTAERLVQAHKIHMLGYLQKPVQPEAMLALLTQWAPPVPAKPSKAKKIYSAEEIKTAIKEGALINYYQPKVSVASGAVVGVETLVRWHHAEDGLVFPDQFIHVAEEHGLINDLTQFVLLQAFTQAKKWQQAGFELRVSVNVSMDNLTSLDFQDHVVKLAADIGILPQKLVLEITESQLMGDMRVSLEILTRLRLKRFQLSIDDFGTGHSSLAQLRDIPFDELKIDQGFVHRAWKDETLRVIYDASLALAKQLNMESVAEGVEDRDDWELLRRTGCDLAQGNFVSKPLLAEEIPEWIKVWLNRVQTELLVVSTN</sequence>
<evidence type="ECO:0000259" key="3">
    <source>
        <dbReference type="PROSITE" id="PS50883"/>
    </source>
</evidence>
<dbReference type="RefSeq" id="WP_046850630.1">
    <property type="nucleotide sequence ID" value="NZ_CP011451.1"/>
</dbReference>
<dbReference type="Pfam" id="PF00072">
    <property type="entry name" value="Response_reg"/>
    <property type="match status" value="1"/>
</dbReference>
<evidence type="ECO:0000256" key="1">
    <source>
        <dbReference type="PROSITE-ProRule" id="PRU00169"/>
    </source>
</evidence>
<feature type="domain" description="Response regulatory" evidence="2">
    <location>
        <begin position="8"/>
        <end position="130"/>
    </location>
</feature>
<dbReference type="PANTHER" id="PTHR33121">
    <property type="entry name" value="CYCLIC DI-GMP PHOSPHODIESTERASE PDEF"/>
    <property type="match status" value="1"/>
</dbReference>
<dbReference type="Gene3D" id="3.20.20.450">
    <property type="entry name" value="EAL domain"/>
    <property type="match status" value="1"/>
</dbReference>
<dbReference type="EMBL" id="CP011451">
    <property type="protein sequence ID" value="AKH38592.1"/>
    <property type="molecule type" value="Genomic_DNA"/>
</dbReference>
<keyword evidence="1" id="KW-0597">Phosphoprotein</keyword>
<dbReference type="InterPro" id="IPR035919">
    <property type="entry name" value="EAL_sf"/>
</dbReference>
<dbReference type="GO" id="GO:0016301">
    <property type="term" value="F:kinase activity"/>
    <property type="evidence" value="ECO:0007669"/>
    <property type="project" value="UniProtKB-KW"/>
</dbReference>
<dbReference type="AlphaFoldDB" id="A0A0F7KIC1"/>
<dbReference type="PANTHER" id="PTHR33121:SF79">
    <property type="entry name" value="CYCLIC DI-GMP PHOSPHODIESTERASE PDED-RELATED"/>
    <property type="match status" value="1"/>
</dbReference>
<dbReference type="PROSITE" id="PS50110">
    <property type="entry name" value="RESPONSE_REGULATORY"/>
    <property type="match status" value="1"/>
</dbReference>
<evidence type="ECO:0000313" key="4">
    <source>
        <dbReference type="EMBL" id="AKH38592.1"/>
    </source>
</evidence>
<evidence type="ECO:0000313" key="5">
    <source>
        <dbReference type="EMBL" id="TYP93065.1"/>
    </source>
</evidence>
<dbReference type="Proteomes" id="UP000324176">
    <property type="component" value="Unassembled WGS sequence"/>
</dbReference>
<proteinExistence type="predicted"/>
<feature type="modified residue" description="4-aspartylphosphate" evidence="1">
    <location>
        <position position="60"/>
    </location>
</feature>
<dbReference type="CDD" id="cd01948">
    <property type="entry name" value="EAL"/>
    <property type="match status" value="1"/>
</dbReference>
<dbReference type="InterPro" id="IPR001789">
    <property type="entry name" value="Sig_transdc_resp-reg_receiver"/>
</dbReference>
<evidence type="ECO:0000313" key="7">
    <source>
        <dbReference type="Proteomes" id="UP000324176"/>
    </source>
</evidence>
<reference evidence="4 6" key="2">
    <citation type="journal article" date="2016" name="Genome Announc.">
        <title>Genome Sequence of Nitrosomonas communis Strain Nm2, a Mesophilic Ammonia-Oxidizing Bacterium Isolated from Mediterranean Soil.</title>
        <authorList>
            <person name="Kozlowski J.A."/>
            <person name="Kits K.D."/>
            <person name="Stein L.Y."/>
        </authorList>
    </citation>
    <scope>NUCLEOTIDE SEQUENCE [LARGE SCALE GENOMIC DNA]</scope>
    <source>
        <strain evidence="4 6">Nm2</strain>
    </source>
</reference>
<feature type="domain" description="EAL" evidence="3">
    <location>
        <begin position="142"/>
        <end position="395"/>
    </location>
</feature>